<dbReference type="SUPFAM" id="SSF64182">
    <property type="entry name" value="DHH phosphoesterases"/>
    <property type="match status" value="1"/>
</dbReference>
<dbReference type="EMBL" id="CP155447">
    <property type="protein sequence ID" value="XBH01801.1"/>
    <property type="molecule type" value="Genomic_DNA"/>
</dbReference>
<reference evidence="2" key="1">
    <citation type="submission" date="2024-05" db="EMBL/GenBank/DDBJ databases">
        <title>Planctomycetes of the genus Singulisphaera possess chitinolytic capabilities.</title>
        <authorList>
            <person name="Ivanova A."/>
        </authorList>
    </citation>
    <scope>NUCLEOTIDE SEQUENCE</scope>
    <source>
        <strain evidence="2">Ch08T</strain>
    </source>
</reference>
<accession>A0AAU7CAR4</accession>
<proteinExistence type="predicted"/>
<dbReference type="InterPro" id="IPR001667">
    <property type="entry name" value="DDH_dom"/>
</dbReference>
<dbReference type="Pfam" id="PF01368">
    <property type="entry name" value="DHH"/>
    <property type="match status" value="1"/>
</dbReference>
<sequence length="357" mass="38921">MTAETDSGATLTRQYRSERLLRTLAPFPKVVVVSHVNPDPDALASMLGLRALINHAQPGKPVIMTVDGMIARAENRTMAESVPIPLVRVSEVEIDSETAVIMVDTQPHTGRRASEAAMPQVVIDHHETGGVLTGVLFRDLRPNLGATSTMVTGYLLEQNVTISPRIATALLYGIESEVAGYPREAGPLDDGATVWLYPRADKDLLAKIRNPKLPQSHFATFQHALANAFLYRDVVVSWCGEVTQPDIIAELADFFVRFDQVNWAIAIGHFESMLKMSVRVSLLGGHSGEVLREVVEGLGTAGGHDKRAGGAIILPDSRPETIDAMLKTIRHRLLTRLGIDEQQGRRLLKASPVIQAP</sequence>
<dbReference type="RefSeq" id="WP_406694546.1">
    <property type="nucleotide sequence ID" value="NZ_CP155447.1"/>
</dbReference>
<dbReference type="PANTHER" id="PTHR47618:SF1">
    <property type="entry name" value="BIFUNCTIONAL OLIGORIBONUCLEASE AND PAP PHOSPHATASE NRNA"/>
    <property type="match status" value="1"/>
</dbReference>
<dbReference type="PANTHER" id="PTHR47618">
    <property type="entry name" value="BIFUNCTIONAL OLIGORIBONUCLEASE AND PAP PHOSPHATASE NRNA"/>
    <property type="match status" value="1"/>
</dbReference>
<evidence type="ECO:0000259" key="1">
    <source>
        <dbReference type="Pfam" id="PF01368"/>
    </source>
</evidence>
<dbReference type="Gene3D" id="3.90.1640.10">
    <property type="entry name" value="inorganic pyrophosphatase (n-terminal core)"/>
    <property type="match status" value="1"/>
</dbReference>
<name>A0AAU7CAR4_9BACT</name>
<dbReference type="InterPro" id="IPR038763">
    <property type="entry name" value="DHH_sf"/>
</dbReference>
<protein>
    <submittedName>
        <fullName evidence="2">DHH family phosphoesterase</fullName>
    </submittedName>
</protein>
<evidence type="ECO:0000313" key="2">
    <source>
        <dbReference type="EMBL" id="XBH01801.1"/>
    </source>
</evidence>
<organism evidence="2">
    <name type="scientific">Singulisphaera sp. Ch08</name>
    <dbReference type="NCBI Taxonomy" id="3120278"/>
    <lineage>
        <taxon>Bacteria</taxon>
        <taxon>Pseudomonadati</taxon>
        <taxon>Planctomycetota</taxon>
        <taxon>Planctomycetia</taxon>
        <taxon>Isosphaerales</taxon>
        <taxon>Isosphaeraceae</taxon>
        <taxon>Singulisphaera</taxon>
    </lineage>
</organism>
<dbReference type="InterPro" id="IPR051319">
    <property type="entry name" value="Oligoribo/pAp-PDE_c-di-AMP_PDE"/>
</dbReference>
<gene>
    <name evidence="2" type="ORF">V5E97_26100</name>
</gene>
<feature type="domain" description="DDH" evidence="1">
    <location>
        <begin position="29"/>
        <end position="174"/>
    </location>
</feature>
<dbReference type="AlphaFoldDB" id="A0AAU7CAR4"/>